<accession>A0A3N4HEW4</accession>
<keyword evidence="3" id="KW-0805">Transcription regulation</keyword>
<keyword evidence="1" id="KW-0479">Metal-binding</keyword>
<sequence length="981" mass="107938">MSTPGGGEEDPTGGSTGSSSLSQAANVSAESPQPTSNPSANGSGHHQQHQQQQQQHHHQHHQQQQAAPPQQQQQQYRAPPQASPTPGSQASSTTATPAPGPGPGSVSSPTASKSATPSAGQPSFRRQRASRACETCHARKVRCDAASLGVPCTNCVAFSIECRIPTPKRGAGKKNDKAKVKDEEGSEMNSAQGGPSPSPAPSMASSYVTRTPASRDEPAAGEPMLKPSLNRAPIKEAGRVAYLGESSNFGLLVRDETSTGGDVVHYPLPENITGARSRMNELDSMEIDILKLRGAFLLPPRSLCDELVEAFFAWVAPVVPVINKSRFMRQYRDPKNPPSLLLLQSILLAGSRVCYNPQLMDANGSTTPAAMTFYKRAKALYDAGYEDDRVTIVQSLILMGWYWEGPEGGYSRGRYWETGAEFVDVDVTKNVFYWSRVATIVAQGSGMHRSVEHSQLSRADKRLWKRIWWTLFTRDRSVAVALGRPQHINTDDSDVEMLTESDFLEDEPGFPAEYPPDPLHVQFFLHYVKLCEIMGLVLAQQYSVASKFKRQKNLDLTQSDLALADWMKHVPEQMRYHVEDKERQNFWAALLHSTYYTTLCLLHRAQMSNPQVNYEGTIGESRNIAFRAAAAITSIVENLISHDELRFCPAFIVYSLFSALIMHVYQSRSTHPQVVENAQRRTKVCMDALKEISRVWMVAKMVSTLFESIIGNKALEERLQKSTARRHHRGKSSQAHPTLQQPIPSSTDPVKRKFDEMDIGGIPVSGPGPSPNISYERSRPQTPAPPTNAMGAPITPSKPDYLNQPPRGTNGRATTPSAYQQSSLPHQPIHNPQPHHPELFLVTRSSTPINTSQWENFQPNQLFPEDSGLQHIPLGLDPTMSPQTMHAAATMNHSMQYQMASASSGIPIPNQQPGQGGYVNWSSQRAQGYPDMDPMAGSSPEDSWSTSSNQGLVPTALNVEDWFNFFGLNGDLSGMDTQMAG</sequence>
<dbReference type="PROSITE" id="PS00463">
    <property type="entry name" value="ZN2_CY6_FUNGAL_1"/>
    <property type="match status" value="1"/>
</dbReference>
<dbReference type="Proteomes" id="UP000275078">
    <property type="component" value="Unassembled WGS sequence"/>
</dbReference>
<dbReference type="CDD" id="cd00067">
    <property type="entry name" value="GAL4"/>
    <property type="match status" value="1"/>
</dbReference>
<dbReference type="SMART" id="SM00906">
    <property type="entry name" value="Fungal_trans"/>
    <property type="match status" value="1"/>
</dbReference>
<dbReference type="Gene3D" id="4.10.240.10">
    <property type="entry name" value="Zn(2)-C6 fungal-type DNA-binding domain"/>
    <property type="match status" value="1"/>
</dbReference>
<dbReference type="OrthoDB" id="25391at2759"/>
<dbReference type="InterPro" id="IPR007219">
    <property type="entry name" value="XnlR_reg_dom"/>
</dbReference>
<dbReference type="EMBL" id="ML119849">
    <property type="protein sequence ID" value="RPA72719.1"/>
    <property type="molecule type" value="Genomic_DNA"/>
</dbReference>
<feature type="domain" description="Zn(2)-C6 fungal-type" evidence="8">
    <location>
        <begin position="132"/>
        <end position="164"/>
    </location>
</feature>
<dbReference type="PROSITE" id="PS50048">
    <property type="entry name" value="ZN2_CY6_FUNGAL_2"/>
    <property type="match status" value="1"/>
</dbReference>
<evidence type="ECO:0000256" key="4">
    <source>
        <dbReference type="ARBA" id="ARBA00023125"/>
    </source>
</evidence>
<evidence type="ECO:0000256" key="6">
    <source>
        <dbReference type="ARBA" id="ARBA00023242"/>
    </source>
</evidence>
<feature type="region of interest" description="Disordered" evidence="7">
    <location>
        <begin position="166"/>
        <end position="230"/>
    </location>
</feature>
<keyword evidence="4" id="KW-0238">DNA-binding</keyword>
<dbReference type="AlphaFoldDB" id="A0A3N4HEW4"/>
<feature type="compositionally biased region" description="Basic and acidic residues" evidence="7">
    <location>
        <begin position="173"/>
        <end position="183"/>
    </location>
</feature>
<dbReference type="Pfam" id="PF00172">
    <property type="entry name" value="Zn_clus"/>
    <property type="match status" value="1"/>
</dbReference>
<dbReference type="Pfam" id="PF04082">
    <property type="entry name" value="Fungal_trans"/>
    <property type="match status" value="1"/>
</dbReference>
<dbReference type="GO" id="GO:0000981">
    <property type="term" value="F:DNA-binding transcription factor activity, RNA polymerase II-specific"/>
    <property type="evidence" value="ECO:0007669"/>
    <property type="project" value="InterPro"/>
</dbReference>
<evidence type="ECO:0000256" key="7">
    <source>
        <dbReference type="SAM" id="MobiDB-lite"/>
    </source>
</evidence>
<dbReference type="InterPro" id="IPR052073">
    <property type="entry name" value="Amide_Lactam_Regulators"/>
</dbReference>
<feature type="compositionally biased region" description="Polar residues" evidence="7">
    <location>
        <begin position="23"/>
        <end position="44"/>
    </location>
</feature>
<dbReference type="PANTHER" id="PTHR47171">
    <property type="entry name" value="FARA-RELATED"/>
    <property type="match status" value="1"/>
</dbReference>
<keyword evidence="2" id="KW-0862">Zinc</keyword>
<dbReference type="PANTHER" id="PTHR47171:SF3">
    <property type="entry name" value="FARA-RELATED"/>
    <property type="match status" value="1"/>
</dbReference>
<evidence type="ECO:0000313" key="10">
    <source>
        <dbReference type="Proteomes" id="UP000275078"/>
    </source>
</evidence>
<feature type="compositionally biased region" description="Low complexity" evidence="7">
    <location>
        <begin position="190"/>
        <end position="206"/>
    </location>
</feature>
<evidence type="ECO:0000256" key="2">
    <source>
        <dbReference type="ARBA" id="ARBA00022833"/>
    </source>
</evidence>
<feature type="compositionally biased region" description="Low complexity" evidence="7">
    <location>
        <begin position="759"/>
        <end position="774"/>
    </location>
</feature>
<evidence type="ECO:0000313" key="9">
    <source>
        <dbReference type="EMBL" id="RPA72719.1"/>
    </source>
</evidence>
<dbReference type="GO" id="GO:0006351">
    <property type="term" value="P:DNA-templated transcription"/>
    <property type="evidence" value="ECO:0007669"/>
    <property type="project" value="InterPro"/>
</dbReference>
<feature type="compositionally biased region" description="Polar residues" evidence="7">
    <location>
        <begin position="811"/>
        <end position="824"/>
    </location>
</feature>
<dbReference type="InterPro" id="IPR036864">
    <property type="entry name" value="Zn2-C6_fun-type_DNA-bd_sf"/>
</dbReference>
<proteinExistence type="predicted"/>
<keyword evidence="6" id="KW-0539">Nucleus</keyword>
<evidence type="ECO:0000256" key="1">
    <source>
        <dbReference type="ARBA" id="ARBA00022723"/>
    </source>
</evidence>
<keyword evidence="10" id="KW-1185">Reference proteome</keyword>
<feature type="region of interest" description="Disordered" evidence="7">
    <location>
        <begin position="720"/>
        <end position="831"/>
    </location>
</feature>
<feature type="compositionally biased region" description="Low complexity" evidence="7">
    <location>
        <begin position="62"/>
        <end position="97"/>
    </location>
</feature>
<keyword evidence="5" id="KW-0804">Transcription</keyword>
<protein>
    <recommendedName>
        <fullName evidence="8">Zn(2)-C6 fungal-type domain-containing protein</fullName>
    </recommendedName>
</protein>
<evidence type="ECO:0000256" key="3">
    <source>
        <dbReference type="ARBA" id="ARBA00023015"/>
    </source>
</evidence>
<dbReference type="InterPro" id="IPR001138">
    <property type="entry name" value="Zn2Cys6_DnaBD"/>
</dbReference>
<dbReference type="CDD" id="cd12148">
    <property type="entry name" value="fungal_TF_MHR"/>
    <property type="match status" value="1"/>
</dbReference>
<organism evidence="9 10">
    <name type="scientific">Ascobolus immersus RN42</name>
    <dbReference type="NCBI Taxonomy" id="1160509"/>
    <lineage>
        <taxon>Eukaryota</taxon>
        <taxon>Fungi</taxon>
        <taxon>Dikarya</taxon>
        <taxon>Ascomycota</taxon>
        <taxon>Pezizomycotina</taxon>
        <taxon>Pezizomycetes</taxon>
        <taxon>Pezizales</taxon>
        <taxon>Ascobolaceae</taxon>
        <taxon>Ascobolus</taxon>
    </lineage>
</organism>
<feature type="compositionally biased region" description="Polar residues" evidence="7">
    <location>
        <begin position="732"/>
        <end position="748"/>
    </location>
</feature>
<reference evidence="9 10" key="1">
    <citation type="journal article" date="2018" name="Nat. Ecol. Evol.">
        <title>Pezizomycetes genomes reveal the molecular basis of ectomycorrhizal truffle lifestyle.</title>
        <authorList>
            <person name="Murat C."/>
            <person name="Payen T."/>
            <person name="Noel B."/>
            <person name="Kuo A."/>
            <person name="Morin E."/>
            <person name="Chen J."/>
            <person name="Kohler A."/>
            <person name="Krizsan K."/>
            <person name="Balestrini R."/>
            <person name="Da Silva C."/>
            <person name="Montanini B."/>
            <person name="Hainaut M."/>
            <person name="Levati E."/>
            <person name="Barry K.W."/>
            <person name="Belfiori B."/>
            <person name="Cichocki N."/>
            <person name="Clum A."/>
            <person name="Dockter R.B."/>
            <person name="Fauchery L."/>
            <person name="Guy J."/>
            <person name="Iotti M."/>
            <person name="Le Tacon F."/>
            <person name="Lindquist E.A."/>
            <person name="Lipzen A."/>
            <person name="Malagnac F."/>
            <person name="Mello A."/>
            <person name="Molinier V."/>
            <person name="Miyauchi S."/>
            <person name="Poulain J."/>
            <person name="Riccioni C."/>
            <person name="Rubini A."/>
            <person name="Sitrit Y."/>
            <person name="Splivallo R."/>
            <person name="Traeger S."/>
            <person name="Wang M."/>
            <person name="Zifcakova L."/>
            <person name="Wipf D."/>
            <person name="Zambonelli A."/>
            <person name="Paolocci F."/>
            <person name="Nowrousian M."/>
            <person name="Ottonello S."/>
            <person name="Baldrian P."/>
            <person name="Spatafora J.W."/>
            <person name="Henrissat B."/>
            <person name="Nagy L.G."/>
            <person name="Aury J.M."/>
            <person name="Wincker P."/>
            <person name="Grigoriev I.V."/>
            <person name="Bonfante P."/>
            <person name="Martin F.M."/>
        </authorList>
    </citation>
    <scope>NUCLEOTIDE SEQUENCE [LARGE SCALE GENOMIC DNA]</scope>
    <source>
        <strain evidence="9 10">RN42</strain>
    </source>
</reference>
<dbReference type="SMART" id="SM00066">
    <property type="entry name" value="GAL4"/>
    <property type="match status" value="1"/>
</dbReference>
<dbReference type="STRING" id="1160509.A0A3N4HEW4"/>
<dbReference type="SUPFAM" id="SSF57701">
    <property type="entry name" value="Zn2/Cys6 DNA-binding domain"/>
    <property type="match status" value="1"/>
</dbReference>
<feature type="region of interest" description="Disordered" evidence="7">
    <location>
        <begin position="1"/>
        <end position="132"/>
    </location>
</feature>
<evidence type="ECO:0000259" key="8">
    <source>
        <dbReference type="PROSITE" id="PS50048"/>
    </source>
</evidence>
<dbReference type="GO" id="GO:0008270">
    <property type="term" value="F:zinc ion binding"/>
    <property type="evidence" value="ECO:0007669"/>
    <property type="project" value="InterPro"/>
</dbReference>
<gene>
    <name evidence="9" type="ORF">BJ508DRAFT_334769</name>
</gene>
<name>A0A3N4HEW4_ASCIM</name>
<dbReference type="SUPFAM" id="SSF81995">
    <property type="entry name" value="beta-sandwich domain of Sec23/24"/>
    <property type="match status" value="1"/>
</dbReference>
<dbReference type="GO" id="GO:0003677">
    <property type="term" value="F:DNA binding"/>
    <property type="evidence" value="ECO:0007669"/>
    <property type="project" value="UniProtKB-KW"/>
</dbReference>
<feature type="compositionally biased region" description="Low complexity" evidence="7">
    <location>
        <begin position="104"/>
        <end position="120"/>
    </location>
</feature>
<evidence type="ECO:0000256" key="5">
    <source>
        <dbReference type="ARBA" id="ARBA00023163"/>
    </source>
</evidence>